<evidence type="ECO:0000313" key="2">
    <source>
        <dbReference type="EMBL" id="MBF0877894.1"/>
    </source>
</evidence>
<dbReference type="Proteomes" id="UP000630952">
    <property type="component" value="Unassembled WGS sequence"/>
</dbReference>
<evidence type="ECO:0000259" key="1">
    <source>
        <dbReference type="Pfam" id="PF05050"/>
    </source>
</evidence>
<feature type="domain" description="Methyltransferase FkbM" evidence="1">
    <location>
        <begin position="59"/>
        <end position="189"/>
    </location>
</feature>
<keyword evidence="3" id="KW-1185">Reference proteome</keyword>
<dbReference type="InterPro" id="IPR029063">
    <property type="entry name" value="SAM-dependent_MTases_sf"/>
</dbReference>
<dbReference type="PANTHER" id="PTHR34203:SF15">
    <property type="entry name" value="SLL1173 PROTEIN"/>
    <property type="match status" value="1"/>
</dbReference>
<name>A0ABR9YHS8_9PROT</name>
<dbReference type="InterPro" id="IPR052514">
    <property type="entry name" value="SAM-dependent_MTase"/>
</dbReference>
<dbReference type="GO" id="GO:0008168">
    <property type="term" value="F:methyltransferase activity"/>
    <property type="evidence" value="ECO:0007669"/>
    <property type="project" value="UniProtKB-KW"/>
</dbReference>
<dbReference type="NCBIfam" id="TIGR01444">
    <property type="entry name" value="fkbM_fam"/>
    <property type="match status" value="1"/>
</dbReference>
<dbReference type="EMBL" id="JABCQO010000021">
    <property type="protein sequence ID" value="MBF0877894.1"/>
    <property type="molecule type" value="Genomic_DNA"/>
</dbReference>
<reference evidence="2 3" key="2">
    <citation type="submission" date="2020-11" db="EMBL/GenBank/DDBJ databases">
        <title>Description of novel Gluconobacter species.</title>
        <authorList>
            <person name="Cleenwerck I."/>
            <person name="Cnockaert M."/>
            <person name="Borremans W."/>
            <person name="Wieme A.D."/>
            <person name="De Vuyst L."/>
            <person name="Vandamme P."/>
        </authorList>
    </citation>
    <scope>NUCLEOTIDE SEQUENCE [LARGE SCALE GENOMIC DNA]</scope>
    <source>
        <strain evidence="2 3">LMG 27748</strain>
    </source>
</reference>
<dbReference type="Gene3D" id="3.40.50.150">
    <property type="entry name" value="Vaccinia Virus protein VP39"/>
    <property type="match status" value="1"/>
</dbReference>
<dbReference type="InterPro" id="IPR006342">
    <property type="entry name" value="FkbM_mtfrase"/>
</dbReference>
<reference evidence="3" key="1">
    <citation type="submission" date="2020-04" db="EMBL/GenBank/DDBJ databases">
        <title>Description of novel Gluconacetobacter.</title>
        <authorList>
            <person name="Sombolestani A."/>
        </authorList>
    </citation>
    <scope>NUCLEOTIDE SEQUENCE [LARGE SCALE GENOMIC DNA]</scope>
    <source>
        <strain evidence="3">LMG 27748</strain>
    </source>
</reference>
<sequence>MTRTLFSQTTDTDTRYGKLKVPDLKHDLIGRFLDYYGEWAFNEVRFCASLLKDGARVLDIGAFIGTFSLGVASLRRLNSLCVVEGNPELIPFLNANISGAAHSPDISCINAIVAPRGYEVHGHYGQEENLGSTSFVYDETTVDVPDDVSMKATLTLTELREQNGPFDLIKIDAEGMEYAILKDDKEFVATGNSLIWIECNEEISSLDCADLLLGLGLTLHYFAFPAHNFENYRSQIEPLLPWAYEAGLLASRQQIIPELDSLLTHNLCILKKITSREDLRRVLWETPRWTPSGWPMTYSSVKLAALASRQVRNQSYEIFLDDKGASDRVAPEEDLSENQSLKNRLYVAEEALEFARKLAFERLDQIQKAEVHVQHLDAALNDAREMLQVSRQSEDHIRQQLEQTQGGLNQAQKLAYERLNALELAEVRHEKSVQTELALRKRLEQTEIGLAEAQKLAFERLEALKHSEE</sequence>
<organism evidence="2 3">
    <name type="scientific">Gluconobacter cerevisiae</name>
    <dbReference type="NCBI Taxonomy" id="1379734"/>
    <lineage>
        <taxon>Bacteria</taxon>
        <taxon>Pseudomonadati</taxon>
        <taxon>Pseudomonadota</taxon>
        <taxon>Alphaproteobacteria</taxon>
        <taxon>Acetobacterales</taxon>
        <taxon>Acetobacteraceae</taxon>
        <taxon>Gluconobacter</taxon>
    </lineage>
</organism>
<comment type="caution">
    <text evidence="2">The sequence shown here is derived from an EMBL/GenBank/DDBJ whole genome shotgun (WGS) entry which is preliminary data.</text>
</comment>
<keyword evidence="2" id="KW-0489">Methyltransferase</keyword>
<keyword evidence="2" id="KW-0808">Transferase</keyword>
<dbReference type="GO" id="GO:0032259">
    <property type="term" value="P:methylation"/>
    <property type="evidence" value="ECO:0007669"/>
    <property type="project" value="UniProtKB-KW"/>
</dbReference>
<dbReference type="RefSeq" id="WP_194256175.1">
    <property type="nucleotide sequence ID" value="NZ_JABCQO010000021.1"/>
</dbReference>
<dbReference type="Pfam" id="PF05050">
    <property type="entry name" value="Methyltransf_21"/>
    <property type="match status" value="1"/>
</dbReference>
<dbReference type="PANTHER" id="PTHR34203">
    <property type="entry name" value="METHYLTRANSFERASE, FKBM FAMILY PROTEIN"/>
    <property type="match status" value="1"/>
</dbReference>
<dbReference type="SUPFAM" id="SSF53335">
    <property type="entry name" value="S-adenosyl-L-methionine-dependent methyltransferases"/>
    <property type="match status" value="1"/>
</dbReference>
<evidence type="ECO:0000313" key="3">
    <source>
        <dbReference type="Proteomes" id="UP000630952"/>
    </source>
</evidence>
<proteinExistence type="predicted"/>
<protein>
    <submittedName>
        <fullName evidence="2">FkbM family methyltransferase</fullName>
    </submittedName>
</protein>
<accession>A0ABR9YHS8</accession>
<gene>
    <name evidence="2" type="ORF">HKD21_13765</name>
</gene>